<dbReference type="PANTHER" id="PTHR37159">
    <property type="entry name" value="GH11867P"/>
    <property type="match status" value="1"/>
</dbReference>
<dbReference type="EMBL" id="LNIX01000023">
    <property type="protein sequence ID" value="OXA43145.1"/>
    <property type="molecule type" value="Genomic_DNA"/>
</dbReference>
<name>A0A226DC70_FOLCA</name>
<evidence type="ECO:0000256" key="1">
    <source>
        <dbReference type="SAM" id="Phobius"/>
    </source>
</evidence>
<evidence type="ECO:0000313" key="3">
    <source>
        <dbReference type="Proteomes" id="UP000198287"/>
    </source>
</evidence>
<gene>
    <name evidence="2" type="ORF">Fcan01_22226</name>
</gene>
<accession>A0A226DC70</accession>
<dbReference type="OrthoDB" id="6361347at2759"/>
<comment type="caution">
    <text evidence="2">The sequence shown here is derived from an EMBL/GenBank/DDBJ whole genome shotgun (WGS) entry which is preliminary data.</text>
</comment>
<proteinExistence type="predicted"/>
<dbReference type="Proteomes" id="UP000198287">
    <property type="component" value="Unassembled WGS sequence"/>
</dbReference>
<organism evidence="2 3">
    <name type="scientific">Folsomia candida</name>
    <name type="common">Springtail</name>
    <dbReference type="NCBI Taxonomy" id="158441"/>
    <lineage>
        <taxon>Eukaryota</taxon>
        <taxon>Metazoa</taxon>
        <taxon>Ecdysozoa</taxon>
        <taxon>Arthropoda</taxon>
        <taxon>Hexapoda</taxon>
        <taxon>Collembola</taxon>
        <taxon>Entomobryomorpha</taxon>
        <taxon>Isotomoidea</taxon>
        <taxon>Isotomidae</taxon>
        <taxon>Proisotominae</taxon>
        <taxon>Folsomia</taxon>
    </lineage>
</organism>
<reference evidence="2 3" key="1">
    <citation type="submission" date="2015-12" db="EMBL/GenBank/DDBJ databases">
        <title>The genome of Folsomia candida.</title>
        <authorList>
            <person name="Faddeeva A."/>
            <person name="Derks M.F."/>
            <person name="Anvar Y."/>
            <person name="Smit S."/>
            <person name="Van Straalen N."/>
            <person name="Roelofs D."/>
        </authorList>
    </citation>
    <scope>NUCLEOTIDE SEQUENCE [LARGE SCALE GENOMIC DNA]</scope>
    <source>
        <strain evidence="2 3">VU population</strain>
        <tissue evidence="2">Whole body</tissue>
    </source>
</reference>
<keyword evidence="1" id="KW-0812">Transmembrane</keyword>
<keyword evidence="3" id="KW-1185">Reference proteome</keyword>
<evidence type="ECO:0000313" key="2">
    <source>
        <dbReference type="EMBL" id="OXA43145.1"/>
    </source>
</evidence>
<sequence>MGEVFAKKTNSVCPSELNIEEFFLDLKGARTIPPAKIDPDRKPPAWLDFNLARRGQQFARNNLPSISISHMFGLASSPYTDGIDILLLSGNFSTPASATKRYTSTITEIITWYTDPFWESGSDGNITDIYKSLNRVRALHSALACAASKKISRGEILSDANEFFDYIPTAAWAAAKRDLNDSNIPPSQRGIAPSNEKICNAVPFNQQILALIQFAFIGFPILFPERLGISCPNEDDLSAFNHLWAILGYLVGIEDKYNIALRPNLKSAREVYRGIFERYAIPSLFHAEKDAIFVADVTFQGLQGITSISPNILMYWTLKDILQIQATNTYKALTFTEKIISAAKDHVMFDVLKNPISRKLSTFFLLNTLLVVGKENFGPQYAKRFDSIKKSFGFSKGYEYFGRVVFGLVWLYKIILAAFIFVYKAF</sequence>
<protein>
    <recommendedName>
        <fullName evidence="4">ER-bound oxygenase mpaB/mpaB'/Rubber oxygenase catalytic domain-containing protein</fullName>
    </recommendedName>
</protein>
<dbReference type="AlphaFoldDB" id="A0A226DC70"/>
<keyword evidence="1" id="KW-0472">Membrane</keyword>
<dbReference type="STRING" id="158441.A0A226DC70"/>
<evidence type="ECO:0008006" key="4">
    <source>
        <dbReference type="Google" id="ProtNLM"/>
    </source>
</evidence>
<feature type="transmembrane region" description="Helical" evidence="1">
    <location>
        <begin position="400"/>
        <end position="423"/>
    </location>
</feature>
<dbReference type="PANTHER" id="PTHR37159:SF1">
    <property type="entry name" value="GH11867P"/>
    <property type="match status" value="1"/>
</dbReference>
<keyword evidence="1" id="KW-1133">Transmembrane helix</keyword>